<dbReference type="GO" id="GO:0005506">
    <property type="term" value="F:iron ion binding"/>
    <property type="evidence" value="ECO:0007669"/>
    <property type="project" value="InterPro"/>
</dbReference>
<evidence type="ECO:0000256" key="2">
    <source>
        <dbReference type="ARBA" id="ARBA00022723"/>
    </source>
</evidence>
<dbReference type="InterPro" id="IPR051559">
    <property type="entry name" value="HIF_prolyl_hydroxylases"/>
</dbReference>
<keyword evidence="9" id="KW-1185">Reference proteome</keyword>
<dbReference type="Pfam" id="PF13640">
    <property type="entry name" value="2OG-FeII_Oxy_3"/>
    <property type="match status" value="1"/>
</dbReference>
<dbReference type="GO" id="GO:0031418">
    <property type="term" value="F:L-ascorbic acid binding"/>
    <property type="evidence" value="ECO:0007669"/>
    <property type="project" value="UniProtKB-KW"/>
</dbReference>
<dbReference type="Gene3D" id="2.60.120.620">
    <property type="entry name" value="q2cbj1_9rhob like domain"/>
    <property type="match status" value="1"/>
</dbReference>
<comment type="caution">
    <text evidence="8">The sequence shown here is derived from an EMBL/GenBank/DDBJ whole genome shotgun (WGS) entry which is preliminary data.</text>
</comment>
<evidence type="ECO:0000313" key="8">
    <source>
        <dbReference type="EMBL" id="RQH47226.1"/>
    </source>
</evidence>
<comment type="cofactor">
    <cofactor evidence="1">
        <name>L-ascorbate</name>
        <dbReference type="ChEBI" id="CHEBI:38290"/>
    </cofactor>
</comment>
<feature type="domain" description="Fe2OG dioxygenase" evidence="7">
    <location>
        <begin position="85"/>
        <end position="204"/>
    </location>
</feature>
<evidence type="ECO:0000313" key="9">
    <source>
        <dbReference type="Proteomes" id="UP000269154"/>
    </source>
</evidence>
<dbReference type="PROSITE" id="PS51471">
    <property type="entry name" value="FE2OG_OXY"/>
    <property type="match status" value="1"/>
</dbReference>
<keyword evidence="3" id="KW-0847">Vitamin C</keyword>
<dbReference type="Proteomes" id="UP000269154">
    <property type="component" value="Unassembled WGS sequence"/>
</dbReference>
<evidence type="ECO:0000259" key="7">
    <source>
        <dbReference type="PROSITE" id="PS51471"/>
    </source>
</evidence>
<evidence type="ECO:0000256" key="3">
    <source>
        <dbReference type="ARBA" id="ARBA00022896"/>
    </source>
</evidence>
<gene>
    <name evidence="8" type="ORF">D5R40_08875</name>
</gene>
<dbReference type="GO" id="GO:0051213">
    <property type="term" value="F:dioxygenase activity"/>
    <property type="evidence" value="ECO:0007669"/>
    <property type="project" value="UniProtKB-KW"/>
</dbReference>
<accession>A0A3N6PY07</accession>
<proteinExistence type="predicted"/>
<evidence type="ECO:0000256" key="6">
    <source>
        <dbReference type="ARBA" id="ARBA00023004"/>
    </source>
</evidence>
<dbReference type="AlphaFoldDB" id="A0A3N6PY07"/>
<dbReference type="EMBL" id="RCBY01000036">
    <property type="protein sequence ID" value="RQH47226.1"/>
    <property type="molecule type" value="Genomic_DNA"/>
</dbReference>
<dbReference type="OrthoDB" id="8926796at2"/>
<sequence length="205" mass="23835">MMLSDKNNQNLIKSKCVKIDKFLTEVENQKILASVIKLEAYFEKSTTSINDSDFRKSRVLHLAPISKARISNRIKLVLPQVLSKLSHQIFPIAKIEGQVTAHNHGHYYQAHNDNGMPEVAKREITYIYYFYQQPKKFSGGELVLYDGKIDNNYYTQANSFKKIAPINNTIIFFPSRYWHEVLPVNCPSKTFADSRFTINGWIWRN</sequence>
<evidence type="ECO:0000256" key="1">
    <source>
        <dbReference type="ARBA" id="ARBA00001961"/>
    </source>
</evidence>
<dbReference type="SMART" id="SM00702">
    <property type="entry name" value="P4Hc"/>
    <property type="match status" value="1"/>
</dbReference>
<dbReference type="InterPro" id="IPR044862">
    <property type="entry name" value="Pro_4_hyd_alph_FE2OG_OXY"/>
</dbReference>
<evidence type="ECO:0000256" key="4">
    <source>
        <dbReference type="ARBA" id="ARBA00022964"/>
    </source>
</evidence>
<dbReference type="PANTHER" id="PTHR12907:SF26">
    <property type="entry name" value="HIF PROLYL HYDROXYLASE, ISOFORM C"/>
    <property type="match status" value="1"/>
</dbReference>
<reference evidence="8 9" key="1">
    <citation type="journal article" date="2018" name="ACS Chem. Biol.">
        <title>Ketoreductase domain dysfunction expands chemodiversity: malyngamide biosynthesis in the cyanobacterium Okeania hirsuta.</title>
        <authorList>
            <person name="Moss N.A."/>
            <person name="Leao T."/>
            <person name="Rankin M."/>
            <person name="McCullough T.M."/>
            <person name="Qu P."/>
            <person name="Korobeynikov A."/>
            <person name="Smith J.L."/>
            <person name="Gerwick L."/>
            <person name="Gerwick W.H."/>
        </authorList>
    </citation>
    <scope>NUCLEOTIDE SEQUENCE [LARGE SCALE GENOMIC DNA]</scope>
    <source>
        <strain evidence="8 9">PAB10Feb10-1</strain>
    </source>
</reference>
<keyword evidence="4" id="KW-0223">Dioxygenase</keyword>
<name>A0A3N6PY07_9CYAN</name>
<organism evidence="8 9">
    <name type="scientific">Okeania hirsuta</name>
    <dbReference type="NCBI Taxonomy" id="1458930"/>
    <lineage>
        <taxon>Bacteria</taxon>
        <taxon>Bacillati</taxon>
        <taxon>Cyanobacteriota</taxon>
        <taxon>Cyanophyceae</taxon>
        <taxon>Oscillatoriophycideae</taxon>
        <taxon>Oscillatoriales</taxon>
        <taxon>Microcoleaceae</taxon>
        <taxon>Okeania</taxon>
    </lineage>
</organism>
<keyword evidence="6" id="KW-0408">Iron</keyword>
<protein>
    <recommendedName>
        <fullName evidence="7">Fe2OG dioxygenase domain-containing protein</fullName>
    </recommendedName>
</protein>
<dbReference type="InterPro" id="IPR005123">
    <property type="entry name" value="Oxoglu/Fe-dep_dioxygenase_dom"/>
</dbReference>
<dbReference type="GO" id="GO:0016705">
    <property type="term" value="F:oxidoreductase activity, acting on paired donors, with incorporation or reduction of molecular oxygen"/>
    <property type="evidence" value="ECO:0007669"/>
    <property type="project" value="InterPro"/>
</dbReference>
<keyword evidence="5" id="KW-0560">Oxidoreductase</keyword>
<dbReference type="PANTHER" id="PTHR12907">
    <property type="entry name" value="EGL NINE HOMOLOG-RELATED"/>
    <property type="match status" value="1"/>
</dbReference>
<dbReference type="RefSeq" id="WP_124145014.1">
    <property type="nucleotide sequence ID" value="NZ_CAWOKI010000062.1"/>
</dbReference>
<keyword evidence="2" id="KW-0479">Metal-binding</keyword>
<dbReference type="InterPro" id="IPR006620">
    <property type="entry name" value="Pro_4_hyd_alph"/>
</dbReference>
<evidence type="ECO:0000256" key="5">
    <source>
        <dbReference type="ARBA" id="ARBA00023002"/>
    </source>
</evidence>